<dbReference type="STRING" id="1588748.HMPREF3182_00238"/>
<dbReference type="PANTHER" id="PTHR11496:SF102">
    <property type="entry name" value="ALCOHOL DEHYDROGENASE 4"/>
    <property type="match status" value="1"/>
</dbReference>
<feature type="domain" description="Alcohol dehydrogenase iron-type/glycerol dehydrogenase GldA" evidence="3">
    <location>
        <begin position="56"/>
        <end position="165"/>
    </location>
</feature>
<dbReference type="Pfam" id="PF25137">
    <property type="entry name" value="ADH_Fe_C"/>
    <property type="match status" value="1"/>
</dbReference>
<evidence type="ECO:0000259" key="3">
    <source>
        <dbReference type="Pfam" id="PF00465"/>
    </source>
</evidence>
<dbReference type="EMBL" id="LSDT01000005">
    <property type="protein sequence ID" value="KXB92770.1"/>
    <property type="molecule type" value="Genomic_DNA"/>
</dbReference>
<evidence type="ECO:0000313" key="6">
    <source>
        <dbReference type="Proteomes" id="UP000070160"/>
    </source>
</evidence>
<dbReference type="InterPro" id="IPR001670">
    <property type="entry name" value="ADH_Fe/GldA"/>
</dbReference>
<evidence type="ECO:0000256" key="1">
    <source>
        <dbReference type="ARBA" id="ARBA00007358"/>
    </source>
</evidence>
<dbReference type="PATRIC" id="fig|1588748.3.peg.230"/>
<dbReference type="InterPro" id="IPR039697">
    <property type="entry name" value="Alcohol_dehydrogenase_Fe"/>
</dbReference>
<feature type="domain" description="Fe-containing alcohol dehydrogenase-like C-terminal" evidence="4">
    <location>
        <begin position="179"/>
        <end position="373"/>
    </location>
</feature>
<protein>
    <submittedName>
        <fullName evidence="5">Alcohol dehydrogenase, iron-dependent</fullName>
    </submittedName>
</protein>
<dbReference type="Pfam" id="PF00465">
    <property type="entry name" value="Fe-ADH"/>
    <property type="match status" value="1"/>
</dbReference>
<name>A0A134CKN8_9FIRM</name>
<evidence type="ECO:0000259" key="4">
    <source>
        <dbReference type="Pfam" id="PF25137"/>
    </source>
</evidence>
<comment type="similarity">
    <text evidence="1">Belongs to the iron-containing alcohol dehydrogenase family.</text>
</comment>
<evidence type="ECO:0000256" key="2">
    <source>
        <dbReference type="ARBA" id="ARBA00023002"/>
    </source>
</evidence>
<reference evidence="6" key="1">
    <citation type="submission" date="2016-01" db="EMBL/GenBank/DDBJ databases">
        <authorList>
            <person name="Mitreva M."/>
            <person name="Pepin K.H."/>
            <person name="Mihindukulasuriya K.A."/>
            <person name="Fulton R."/>
            <person name="Fronick C."/>
            <person name="O'Laughlin M."/>
            <person name="Miner T."/>
            <person name="Herter B."/>
            <person name="Rosa B.A."/>
            <person name="Cordes M."/>
            <person name="Tomlinson C."/>
            <person name="Wollam A."/>
            <person name="Palsikar V.B."/>
            <person name="Mardis E.R."/>
            <person name="Wilson R.K."/>
        </authorList>
    </citation>
    <scope>NUCLEOTIDE SEQUENCE [LARGE SCALE GENOMIC DNA]</scope>
    <source>
        <strain evidence="6">KA00182</strain>
    </source>
</reference>
<dbReference type="GO" id="GO:0046872">
    <property type="term" value="F:metal ion binding"/>
    <property type="evidence" value="ECO:0007669"/>
    <property type="project" value="InterPro"/>
</dbReference>
<accession>A0A134CKN8</accession>
<dbReference type="AlphaFoldDB" id="A0A134CKN8"/>
<sequence>MRAMIELQLKPTIYTYESCQEFVNELKIGQGDLIVTNEYIYEPNFGDMNLPCAVIFQEKYGMGEPSDEMAEAMYRDMPKDVTRIIGIGGGTIMDLCKLFSLRHVSPILDLFDGKKPIEKGKELILIPTTCGTGSEVTNVSVMALISRNTKKGIADDAMYADKAVLITQLLKTLPFKVFATSSIDALVHAVESALSPHSTPSFRLFSYHAIDLILHGYMEMREKGLEARGPLMKNFLLASNWAGIAFSTPGCAAVHAMSYPFGAKYHVPHGESNYVIFIGVMNCYMSIKSDGEIARLNAFIAEILGCDVDHVYEELENLLNTILPKKALHEYGVTEEDLAEFADSVMKNQGRLMSHNFVELDYDKVYSIYKALY</sequence>
<dbReference type="GO" id="GO:0004022">
    <property type="term" value="F:alcohol dehydrogenase (NAD+) activity"/>
    <property type="evidence" value="ECO:0007669"/>
    <property type="project" value="TreeGrafter"/>
</dbReference>
<proteinExistence type="inferred from homology"/>
<dbReference type="Gene3D" id="3.40.50.1970">
    <property type="match status" value="1"/>
</dbReference>
<gene>
    <name evidence="5" type="ORF">HMPREF3182_00238</name>
</gene>
<dbReference type="Gene3D" id="1.20.1090.10">
    <property type="entry name" value="Dehydroquinate synthase-like - alpha domain"/>
    <property type="match status" value="1"/>
</dbReference>
<comment type="caution">
    <text evidence="5">The sequence shown here is derived from an EMBL/GenBank/DDBJ whole genome shotgun (WGS) entry which is preliminary data.</text>
</comment>
<dbReference type="PANTHER" id="PTHR11496">
    <property type="entry name" value="ALCOHOL DEHYDROGENASE"/>
    <property type="match status" value="1"/>
</dbReference>
<evidence type="ECO:0000313" key="5">
    <source>
        <dbReference type="EMBL" id="KXB92770.1"/>
    </source>
</evidence>
<keyword evidence="6" id="KW-1185">Reference proteome</keyword>
<dbReference type="InterPro" id="IPR056798">
    <property type="entry name" value="ADH_Fe_C"/>
</dbReference>
<dbReference type="Proteomes" id="UP000070160">
    <property type="component" value="Unassembled WGS sequence"/>
</dbReference>
<organism evidence="5 6">
    <name type="scientific">Megasphaera hutchinsoni</name>
    <dbReference type="NCBI Taxonomy" id="1588748"/>
    <lineage>
        <taxon>Bacteria</taxon>
        <taxon>Bacillati</taxon>
        <taxon>Bacillota</taxon>
        <taxon>Negativicutes</taxon>
        <taxon>Veillonellales</taxon>
        <taxon>Veillonellaceae</taxon>
        <taxon>Megasphaera</taxon>
    </lineage>
</organism>
<keyword evidence="2" id="KW-0560">Oxidoreductase</keyword>
<dbReference type="SUPFAM" id="SSF56796">
    <property type="entry name" value="Dehydroquinate synthase-like"/>
    <property type="match status" value="1"/>
</dbReference>
<dbReference type="CDD" id="cd14860">
    <property type="entry name" value="4HBD_NAD"/>
    <property type="match status" value="1"/>
</dbReference>